<protein>
    <submittedName>
        <fullName evidence="1">Uncharacterized protein</fullName>
    </submittedName>
</protein>
<keyword evidence="2" id="KW-1185">Reference proteome</keyword>
<comment type="caution">
    <text evidence="1">The sequence shown here is derived from an EMBL/GenBank/DDBJ whole genome shotgun (WGS) entry which is preliminary data.</text>
</comment>
<dbReference type="EMBL" id="PDCK01000040">
    <property type="protein sequence ID" value="PRQ54165.1"/>
    <property type="molecule type" value="Genomic_DNA"/>
</dbReference>
<dbReference type="Proteomes" id="UP000238479">
    <property type="component" value="Chromosome 2"/>
</dbReference>
<proteinExistence type="predicted"/>
<dbReference type="Gramene" id="PRQ54165">
    <property type="protein sequence ID" value="PRQ54165"/>
    <property type="gene ID" value="RchiOBHm_Chr2g0174501"/>
</dbReference>
<name>A0A2P6S667_ROSCH</name>
<reference evidence="1 2" key="1">
    <citation type="journal article" date="2018" name="Nat. Genet.">
        <title>The Rosa genome provides new insights in the design of modern roses.</title>
        <authorList>
            <person name="Bendahmane M."/>
        </authorList>
    </citation>
    <scope>NUCLEOTIDE SEQUENCE [LARGE SCALE GENOMIC DNA]</scope>
    <source>
        <strain evidence="2">cv. Old Blush</strain>
    </source>
</reference>
<organism evidence="1 2">
    <name type="scientific">Rosa chinensis</name>
    <name type="common">China rose</name>
    <dbReference type="NCBI Taxonomy" id="74649"/>
    <lineage>
        <taxon>Eukaryota</taxon>
        <taxon>Viridiplantae</taxon>
        <taxon>Streptophyta</taxon>
        <taxon>Embryophyta</taxon>
        <taxon>Tracheophyta</taxon>
        <taxon>Spermatophyta</taxon>
        <taxon>Magnoliopsida</taxon>
        <taxon>eudicotyledons</taxon>
        <taxon>Gunneridae</taxon>
        <taxon>Pentapetalae</taxon>
        <taxon>rosids</taxon>
        <taxon>fabids</taxon>
        <taxon>Rosales</taxon>
        <taxon>Rosaceae</taxon>
        <taxon>Rosoideae</taxon>
        <taxon>Rosoideae incertae sedis</taxon>
        <taxon>Rosa</taxon>
    </lineage>
</organism>
<sequence length="74" mass="8407">MICMFSFGYDCPASKDSRQQQLRKFVSLLWATSKTETLLSAGSSSHFMGEDLQSLKYERASDLEQQLNSEAHKI</sequence>
<evidence type="ECO:0000313" key="2">
    <source>
        <dbReference type="Proteomes" id="UP000238479"/>
    </source>
</evidence>
<evidence type="ECO:0000313" key="1">
    <source>
        <dbReference type="EMBL" id="PRQ54165.1"/>
    </source>
</evidence>
<accession>A0A2P6S667</accession>
<dbReference type="AlphaFoldDB" id="A0A2P6S667"/>
<gene>
    <name evidence="1" type="ORF">RchiOBHm_Chr2g0174501</name>
</gene>